<dbReference type="KEGG" id="dpr:Despr_0990"/>
<organism evidence="5 6">
    <name type="scientific">Desulfobulbus propionicus (strain ATCC 33891 / DSM 2032 / VKM B-1956 / 1pr3)</name>
    <dbReference type="NCBI Taxonomy" id="577650"/>
    <lineage>
        <taxon>Bacteria</taxon>
        <taxon>Pseudomonadati</taxon>
        <taxon>Thermodesulfobacteriota</taxon>
        <taxon>Desulfobulbia</taxon>
        <taxon>Desulfobulbales</taxon>
        <taxon>Desulfobulbaceae</taxon>
        <taxon>Desulfobulbus</taxon>
    </lineage>
</organism>
<dbReference type="PANTHER" id="PTHR47151:SF2">
    <property type="entry name" value="AMINO ACID BINDING PROTEIN"/>
    <property type="match status" value="1"/>
</dbReference>
<dbReference type="InterPro" id="IPR028082">
    <property type="entry name" value="Peripla_BP_I"/>
</dbReference>
<dbReference type="EMBL" id="CP002364">
    <property type="protein sequence ID" value="ADW17164.1"/>
    <property type="molecule type" value="Genomic_DNA"/>
</dbReference>
<evidence type="ECO:0000256" key="2">
    <source>
        <dbReference type="ARBA" id="ARBA00022729"/>
    </source>
</evidence>
<dbReference type="PROSITE" id="PS51257">
    <property type="entry name" value="PROKAR_LIPOPROTEIN"/>
    <property type="match status" value="1"/>
</dbReference>
<accession>A0A7U3YKQ6</accession>
<dbReference type="AlphaFoldDB" id="A0A7U3YKQ6"/>
<evidence type="ECO:0000313" key="6">
    <source>
        <dbReference type="Proteomes" id="UP000006365"/>
    </source>
</evidence>
<feature type="chain" id="PRO_5031309799" evidence="3">
    <location>
        <begin position="21"/>
        <end position="431"/>
    </location>
</feature>
<name>A0A7U3YKQ6_DESPD</name>
<evidence type="ECO:0000256" key="1">
    <source>
        <dbReference type="ARBA" id="ARBA00010062"/>
    </source>
</evidence>
<sequence length="431" mass="45104">MPLARFCRLLILLLSPVLLAACDHEPPKPVCSDPLGCVVIGPAEPVKIGVIQALSGKVAALGQEQLRGLELALNARERTVAGHPVALQTEDDGCTSEGGANAALKVVADPQTVAIFGSTCSGAAATAAKVMSDAGLSMISGNNSAPFLTAIGGERAPNWQPGYFRTAPNEEHSGETAATYAYHTLGIRRAATINDNDIYTRGLTDGFVRTFTKLGGTIVLDTAINKGDSNMGPVLDAVSQSQAELLFFPLFQPEGNHLLTQARNHAQLGALVLMSDGALIEHSFLAAMGDLARGMYFVGPGPAATSRSKELAQTYLDTFKAQPAASYYQSGFDAANLLFLAIEQAVVRQADGSLLLGREALRRTLYAMTGVDGVTGSLSCDPFGDCASAVFNVLRLDDPAAGVSGLQRNIQFSHAPQRQLAVAPATGPNRP</sequence>
<keyword evidence="6" id="KW-1185">Reference proteome</keyword>
<dbReference type="CDD" id="cd06342">
    <property type="entry name" value="PBP1_ABC_LIVBP-like"/>
    <property type="match status" value="1"/>
</dbReference>
<protein>
    <submittedName>
        <fullName evidence="5">Amino acid/amide ABC transporter substrate-binding protein, HAAT family</fullName>
    </submittedName>
</protein>
<dbReference type="Proteomes" id="UP000006365">
    <property type="component" value="Chromosome"/>
</dbReference>
<evidence type="ECO:0000313" key="5">
    <source>
        <dbReference type="EMBL" id="ADW17164.1"/>
    </source>
</evidence>
<comment type="similarity">
    <text evidence="1">Belongs to the leucine-binding protein family.</text>
</comment>
<keyword evidence="2 3" id="KW-0732">Signal</keyword>
<feature type="domain" description="Leucine-binding protein" evidence="4">
    <location>
        <begin position="45"/>
        <end position="377"/>
    </location>
</feature>
<dbReference type="RefSeq" id="WP_015723708.1">
    <property type="nucleotide sequence ID" value="NC_014972.1"/>
</dbReference>
<dbReference type="PANTHER" id="PTHR47151">
    <property type="entry name" value="LEU/ILE/VAL-BINDING ABC TRANSPORTER SUBUNIT"/>
    <property type="match status" value="1"/>
</dbReference>
<dbReference type="Pfam" id="PF13458">
    <property type="entry name" value="Peripla_BP_6"/>
    <property type="match status" value="1"/>
</dbReference>
<dbReference type="InterPro" id="IPR028081">
    <property type="entry name" value="Leu-bd"/>
</dbReference>
<dbReference type="SUPFAM" id="SSF53822">
    <property type="entry name" value="Periplasmic binding protein-like I"/>
    <property type="match status" value="1"/>
</dbReference>
<proteinExistence type="inferred from homology"/>
<gene>
    <name evidence="5" type="ordered locus">Despr_0990</name>
</gene>
<reference evidence="5 6" key="1">
    <citation type="journal article" date="2011" name="Stand. Genomic Sci.">
        <title>Complete genome sequence of Desulfobulbus propionicus type strain (1pr3).</title>
        <authorList>
            <person name="Pagani I."/>
            <person name="Lapidus A."/>
            <person name="Nolan M."/>
            <person name="Lucas S."/>
            <person name="Hammon N."/>
            <person name="Deshpande S."/>
            <person name="Cheng J.F."/>
            <person name="Chertkov O."/>
            <person name="Davenport K."/>
            <person name="Tapia R."/>
            <person name="Han C."/>
            <person name="Goodwin L."/>
            <person name="Pitluck S."/>
            <person name="Liolios K."/>
            <person name="Mavromatis K."/>
            <person name="Ivanova N."/>
            <person name="Mikhailova N."/>
            <person name="Pati A."/>
            <person name="Chen A."/>
            <person name="Palaniappan K."/>
            <person name="Land M."/>
            <person name="Hauser L."/>
            <person name="Chang Y.J."/>
            <person name="Jeffries C.D."/>
            <person name="Detter J.C."/>
            <person name="Brambilla E."/>
            <person name="Kannan K.P."/>
            <person name="Djao O.D."/>
            <person name="Rohde M."/>
            <person name="Pukall R."/>
            <person name="Spring S."/>
            <person name="Goker M."/>
            <person name="Sikorski J."/>
            <person name="Woyke T."/>
            <person name="Bristow J."/>
            <person name="Eisen J.A."/>
            <person name="Markowitz V."/>
            <person name="Hugenholtz P."/>
            <person name="Kyrpides N.C."/>
            <person name="Klenk H.P."/>
        </authorList>
    </citation>
    <scope>NUCLEOTIDE SEQUENCE [LARGE SCALE GENOMIC DNA]</scope>
    <source>
        <strain evidence="6">ATCC 33891 / DSM 2032 / 1pr3</strain>
    </source>
</reference>
<evidence type="ECO:0000259" key="4">
    <source>
        <dbReference type="Pfam" id="PF13458"/>
    </source>
</evidence>
<evidence type="ECO:0000256" key="3">
    <source>
        <dbReference type="SAM" id="SignalP"/>
    </source>
</evidence>
<dbReference type="Gene3D" id="3.40.50.2300">
    <property type="match status" value="2"/>
</dbReference>
<feature type="signal peptide" evidence="3">
    <location>
        <begin position="1"/>
        <end position="20"/>
    </location>
</feature>